<dbReference type="PANTHER" id="PTHR12993:SF11">
    <property type="entry name" value="N-ACETYLGLUCOSAMINYL-PHOSPHATIDYLINOSITOL DE-N-ACETYLASE"/>
    <property type="match status" value="1"/>
</dbReference>
<keyword evidence="1" id="KW-0812">Transmembrane</keyword>
<gene>
    <name evidence="2" type="ORF">glt_00487</name>
</gene>
<dbReference type="InterPro" id="IPR024078">
    <property type="entry name" value="LmbE-like_dom_sf"/>
</dbReference>
<keyword evidence="3" id="KW-1185">Reference proteome</keyword>
<proteinExistence type="predicted"/>
<evidence type="ECO:0000313" key="3">
    <source>
        <dbReference type="Proteomes" id="UP000241071"/>
    </source>
</evidence>
<protein>
    <recommendedName>
        <fullName evidence="4">N-acetylglucosaminyl phosphatidylinositol deacetylase</fullName>
    </recommendedName>
</protein>
<accession>M1PMU2</accession>
<keyword evidence="1" id="KW-1133">Transmembrane helix</keyword>
<dbReference type="Proteomes" id="UP000241071">
    <property type="component" value="Segment"/>
</dbReference>
<feature type="transmembrane region" description="Helical" evidence="1">
    <location>
        <begin position="6"/>
        <end position="23"/>
    </location>
</feature>
<dbReference type="Pfam" id="PF02585">
    <property type="entry name" value="PIG-L"/>
    <property type="match status" value="1"/>
</dbReference>
<dbReference type="SUPFAM" id="SSF102588">
    <property type="entry name" value="LmbE-like"/>
    <property type="match status" value="1"/>
</dbReference>
<dbReference type="Gene3D" id="3.40.50.10320">
    <property type="entry name" value="LmbE-like"/>
    <property type="match status" value="1"/>
</dbReference>
<dbReference type="PANTHER" id="PTHR12993">
    <property type="entry name" value="N-ACETYLGLUCOSAMINYL-PHOSPHATIDYLINOSITOL DE-N-ACETYLASE-RELATED"/>
    <property type="match status" value="1"/>
</dbReference>
<evidence type="ECO:0000256" key="1">
    <source>
        <dbReference type="SAM" id="Phobius"/>
    </source>
</evidence>
<reference evidence="2 3" key="1">
    <citation type="submission" date="2012-10" db="EMBL/GenBank/DDBJ databases">
        <title>Complete genome sequence of Moumouvirus goulette.</title>
        <authorList>
            <person name="Fournous G."/>
            <person name="Bougalmi M."/>
            <person name="Colson P."/>
        </authorList>
    </citation>
    <scope>NUCLEOTIDE SEQUENCE [LARGE SCALE GENOMIC DNA]</scope>
</reference>
<organism evidence="2 3">
    <name type="scientific">Moumouvirus goulette</name>
    <dbReference type="NCBI Taxonomy" id="1247379"/>
    <lineage>
        <taxon>Viruses</taxon>
        <taxon>Varidnaviria</taxon>
        <taxon>Bamfordvirae</taxon>
        <taxon>Nucleocytoviricota</taxon>
        <taxon>Megaviricetes</taxon>
        <taxon>Imitervirales</taxon>
        <taxon>Mimiviridae</taxon>
        <taxon>Megamimivirinae</taxon>
        <taxon>Moumouvirus</taxon>
        <taxon>Moumouvirus goulettemassiliense</taxon>
    </lineage>
</organism>
<keyword evidence="1" id="KW-0472">Membrane</keyword>
<sequence length="224" mass="26990">MSFAEIVYIFVIIIILFVYYFMIVRKLYSSNNIVRGNTNIYADKLMIIAHPDDELIFGSRFIIEKSGWKIVCITNATLKSNNYISFNKENYRKKEFIDVMNKLKCQYEMWDYEDANFNWNWDETKLLERLKNLISEKQYKIILTHNLQGEYGHAQHKKISQLVHKLRPNNLYVFDFDPNSKNPYMEKINELINLYSSQDKVIKKYYKYILHQSKKKINFNAETQ</sequence>
<evidence type="ECO:0000313" key="2">
    <source>
        <dbReference type="EMBL" id="AGF85296.1"/>
    </source>
</evidence>
<dbReference type="GO" id="GO:0000225">
    <property type="term" value="F:N-acetylglucosaminylphosphatidylinositol deacetylase activity"/>
    <property type="evidence" value="ECO:0007669"/>
    <property type="project" value="TreeGrafter"/>
</dbReference>
<dbReference type="InterPro" id="IPR003737">
    <property type="entry name" value="GlcNAc_PI_deacetylase-related"/>
</dbReference>
<evidence type="ECO:0008006" key="4">
    <source>
        <dbReference type="Google" id="ProtNLM"/>
    </source>
</evidence>
<dbReference type="EMBL" id="KC008572">
    <property type="protein sequence ID" value="AGF85296.1"/>
    <property type="molecule type" value="Genomic_DNA"/>
</dbReference>
<name>M1PMU2_9VIRU</name>